<evidence type="ECO:0000313" key="1">
    <source>
        <dbReference type="EMBL" id="KAL2514535.1"/>
    </source>
</evidence>
<comment type="caution">
    <text evidence="1">The sequence shown here is derived from an EMBL/GenBank/DDBJ whole genome shotgun (WGS) entry which is preliminary data.</text>
</comment>
<gene>
    <name evidence="1" type="ORF">Fot_28506</name>
</gene>
<reference evidence="2" key="1">
    <citation type="submission" date="2024-07" db="EMBL/GenBank/DDBJ databases">
        <title>Two chromosome-level genome assemblies of Korean endemic species Abeliophyllum distichum and Forsythia ovata (Oleaceae).</title>
        <authorList>
            <person name="Jang H."/>
        </authorList>
    </citation>
    <scope>NUCLEOTIDE SEQUENCE [LARGE SCALE GENOMIC DNA]</scope>
</reference>
<sequence length="211" mass="23558">MYTSRSYVINYELYKVLAMKVDELHSTVGIDEDVDALRLENKDLRELLAFSEDARARSIYNITKAKMIQRACVQVQRKAESQLRSCQNMIHAKDKELIEALTELSKAQGLLANLEVPSYADPMGPPGVKGHVGLHGDRGNQRFLPSLVELDPSSSSQSDSHEAAAEVISAGIKKLEKAIHRIVVRRSAPYWLLFLPGHSYWVPPSNSNGIM</sequence>
<evidence type="ECO:0000313" key="2">
    <source>
        <dbReference type="Proteomes" id="UP001604277"/>
    </source>
</evidence>
<keyword evidence="2" id="KW-1185">Reference proteome</keyword>
<dbReference type="Proteomes" id="UP001604277">
    <property type="component" value="Unassembled WGS sequence"/>
</dbReference>
<dbReference type="PANTHER" id="PTHR33972:SF2">
    <property type="entry name" value="OS04G0606700 PROTEIN"/>
    <property type="match status" value="1"/>
</dbReference>
<dbReference type="PANTHER" id="PTHR33972">
    <property type="entry name" value="EXPRESSED PROTEIN"/>
    <property type="match status" value="1"/>
</dbReference>
<protein>
    <submittedName>
        <fullName evidence="1">Uncharacterized protein</fullName>
    </submittedName>
</protein>
<proteinExistence type="predicted"/>
<organism evidence="1 2">
    <name type="scientific">Forsythia ovata</name>
    <dbReference type="NCBI Taxonomy" id="205694"/>
    <lineage>
        <taxon>Eukaryota</taxon>
        <taxon>Viridiplantae</taxon>
        <taxon>Streptophyta</taxon>
        <taxon>Embryophyta</taxon>
        <taxon>Tracheophyta</taxon>
        <taxon>Spermatophyta</taxon>
        <taxon>Magnoliopsida</taxon>
        <taxon>eudicotyledons</taxon>
        <taxon>Gunneridae</taxon>
        <taxon>Pentapetalae</taxon>
        <taxon>asterids</taxon>
        <taxon>lamiids</taxon>
        <taxon>Lamiales</taxon>
        <taxon>Oleaceae</taxon>
        <taxon>Forsythieae</taxon>
        <taxon>Forsythia</taxon>
    </lineage>
</organism>
<dbReference type="EMBL" id="JBFOLJ010000008">
    <property type="protein sequence ID" value="KAL2514535.1"/>
    <property type="molecule type" value="Genomic_DNA"/>
</dbReference>
<accession>A0ABD1TQ23</accession>
<dbReference type="AlphaFoldDB" id="A0ABD1TQ23"/>
<name>A0ABD1TQ23_9LAMI</name>